<accession>A0ABW3R8R6</accession>
<comment type="similarity">
    <text evidence="1">Belongs to the glycosyl hydrolase 16 family.</text>
</comment>
<reference evidence="5" key="1">
    <citation type="journal article" date="2019" name="Int. J. Syst. Evol. Microbiol.">
        <title>The Global Catalogue of Microorganisms (GCM) 10K type strain sequencing project: providing services to taxonomists for standard genome sequencing and annotation.</title>
        <authorList>
            <consortium name="The Broad Institute Genomics Platform"/>
            <consortium name="The Broad Institute Genome Sequencing Center for Infectious Disease"/>
            <person name="Wu L."/>
            <person name="Ma J."/>
        </authorList>
    </citation>
    <scope>NUCLEOTIDE SEQUENCE [LARGE SCALE GENOMIC DNA]</scope>
    <source>
        <strain evidence="5">CCUG 63246</strain>
    </source>
</reference>
<dbReference type="EMBL" id="JBHTLJ010000001">
    <property type="protein sequence ID" value="MFD1161414.1"/>
    <property type="molecule type" value="Genomic_DNA"/>
</dbReference>
<dbReference type="RefSeq" id="WP_311936266.1">
    <property type="nucleotide sequence ID" value="NZ_JAVSCK010000001.1"/>
</dbReference>
<evidence type="ECO:0000259" key="3">
    <source>
        <dbReference type="PROSITE" id="PS51762"/>
    </source>
</evidence>
<dbReference type="PROSITE" id="PS51704">
    <property type="entry name" value="GP_PDE"/>
    <property type="match status" value="1"/>
</dbReference>
<dbReference type="PANTHER" id="PTHR10963:SF55">
    <property type="entry name" value="GLYCOSIDE HYDROLASE FAMILY 16 PROTEIN"/>
    <property type="match status" value="1"/>
</dbReference>
<dbReference type="PROSITE" id="PS51257">
    <property type="entry name" value="PROKAR_LIPOPROTEIN"/>
    <property type="match status" value="1"/>
</dbReference>
<dbReference type="InterPro" id="IPR017946">
    <property type="entry name" value="PLC-like_Pdiesterase_TIM-brl"/>
</dbReference>
<evidence type="ECO:0000313" key="4">
    <source>
        <dbReference type="EMBL" id="MFD1161414.1"/>
    </source>
</evidence>
<keyword evidence="5" id="KW-1185">Reference proteome</keyword>
<dbReference type="Proteomes" id="UP001597163">
    <property type="component" value="Unassembled WGS sequence"/>
</dbReference>
<protein>
    <submittedName>
        <fullName evidence="4">Glycerophosphodiester phosphodiesterase family protein</fullName>
    </submittedName>
</protein>
<dbReference type="PANTHER" id="PTHR10963">
    <property type="entry name" value="GLYCOSYL HYDROLASE-RELATED"/>
    <property type="match status" value="1"/>
</dbReference>
<dbReference type="Pfam" id="PF03009">
    <property type="entry name" value="GDPD"/>
    <property type="match status" value="1"/>
</dbReference>
<dbReference type="SUPFAM" id="SSF49899">
    <property type="entry name" value="Concanavalin A-like lectins/glucanases"/>
    <property type="match status" value="1"/>
</dbReference>
<feature type="domain" description="GP-PDE" evidence="2">
    <location>
        <begin position="33"/>
        <end position="263"/>
    </location>
</feature>
<proteinExistence type="inferred from homology"/>
<organism evidence="4 5">
    <name type="scientific">Hwangdonia seohaensis</name>
    <dbReference type="NCBI Taxonomy" id="1240727"/>
    <lineage>
        <taxon>Bacteria</taxon>
        <taxon>Pseudomonadati</taxon>
        <taxon>Bacteroidota</taxon>
        <taxon>Flavobacteriia</taxon>
        <taxon>Flavobacteriales</taxon>
        <taxon>Flavobacteriaceae</taxon>
        <taxon>Hwangdonia</taxon>
    </lineage>
</organism>
<evidence type="ECO:0000256" key="1">
    <source>
        <dbReference type="ARBA" id="ARBA00006865"/>
    </source>
</evidence>
<gene>
    <name evidence="4" type="ORF">ACFQ2E_03235</name>
</gene>
<dbReference type="CDD" id="cd08023">
    <property type="entry name" value="GH16_laminarinase_like"/>
    <property type="match status" value="1"/>
</dbReference>
<dbReference type="InterPro" id="IPR013320">
    <property type="entry name" value="ConA-like_dom_sf"/>
</dbReference>
<sequence>MLKSTLHLFLLVVFISLYGCQSSSHKTITFADNVVVAHRGAWKQKNLPHNSIAALKHAINLGCTGSEFDVRMTADNVLIVTHDADYHDLIIEKSTYAQLSKFKLSNGETLPTLRDYIIAGMQNNVSTGLVCEIKPSKTEGRNALMAENVLKLVKELRAENYILSYISFSYAILQRIKELDANARTQYLDGSKPPKRLIEDGITGLDYLVYKYKVKPEWITSAKEKGLILNVWTANSIEDIDWFLANDFDYITTDEPELVFERSEKSPTKRGYKLVWSDEFNYQGKPDSTKWAYDYGFLSNREEQYYTDSLKNVRVENGSLIIEAHKEKIANAKYKSDEFKNKSWVQYIAEIDTAQYTSARLKTDGLASWKYGRIEVKAKLPRGVGLWPAIWMLGENRKEVGWPECGEIDIMEHVGFNPDSIFGTIHTKAFNHMKGTEKGKKIFIEKPYDTFHVFAVEWTPEKMDFILNDTVYNHIKNEHKTVAEWPFDQEFYLIMNVSVGGMLGGQKGIDDSVFPQQMVIDYVRVFQQKE</sequence>
<name>A0ABW3R8R6_9FLAO</name>
<dbReference type="InterPro" id="IPR000757">
    <property type="entry name" value="Beta-glucanase-like"/>
</dbReference>
<dbReference type="Gene3D" id="3.20.20.190">
    <property type="entry name" value="Phosphatidylinositol (PI) phosphodiesterase"/>
    <property type="match status" value="1"/>
</dbReference>
<evidence type="ECO:0000259" key="2">
    <source>
        <dbReference type="PROSITE" id="PS51704"/>
    </source>
</evidence>
<dbReference type="InterPro" id="IPR050546">
    <property type="entry name" value="Glycosyl_Hydrlase_16"/>
</dbReference>
<evidence type="ECO:0000313" key="5">
    <source>
        <dbReference type="Proteomes" id="UP001597163"/>
    </source>
</evidence>
<dbReference type="InterPro" id="IPR030395">
    <property type="entry name" value="GP_PDE_dom"/>
</dbReference>
<dbReference type="Pfam" id="PF00722">
    <property type="entry name" value="Glyco_hydro_16"/>
    <property type="match status" value="1"/>
</dbReference>
<dbReference type="PROSITE" id="PS51762">
    <property type="entry name" value="GH16_2"/>
    <property type="match status" value="1"/>
</dbReference>
<comment type="caution">
    <text evidence="4">The sequence shown here is derived from an EMBL/GenBank/DDBJ whole genome shotgun (WGS) entry which is preliminary data.</text>
</comment>
<dbReference type="Gene3D" id="2.60.120.200">
    <property type="match status" value="1"/>
</dbReference>
<feature type="domain" description="GH16" evidence="3">
    <location>
        <begin position="246"/>
        <end position="530"/>
    </location>
</feature>
<dbReference type="SUPFAM" id="SSF51695">
    <property type="entry name" value="PLC-like phosphodiesterases"/>
    <property type="match status" value="1"/>
</dbReference>